<dbReference type="EMBL" id="JAVAMQ010000023">
    <property type="protein sequence ID" value="MDP5308796.1"/>
    <property type="molecule type" value="Genomic_DNA"/>
</dbReference>
<sequence length="82" mass="9183">MKNVADRLRPKGLKVLAHAEFTPDMAVNLMSMCASLREGERLVLEICDWGVWGKTTEGVRLFLGSTTVLNEDRLSNDNPINH</sequence>
<reference evidence="1 2" key="1">
    <citation type="submission" date="2023-08" db="EMBL/GenBank/DDBJ databases">
        <authorList>
            <person name="Park J.-S."/>
        </authorList>
    </citation>
    <scope>NUCLEOTIDE SEQUENCE [LARGE SCALE GENOMIC DNA]</scope>
    <source>
        <strain evidence="1 2">2205BS29-5</strain>
    </source>
</reference>
<keyword evidence="2" id="KW-1185">Reference proteome</keyword>
<gene>
    <name evidence="1" type="ORF">Q5Y72_17070</name>
</gene>
<dbReference type="Proteomes" id="UP001224997">
    <property type="component" value="Unassembled WGS sequence"/>
</dbReference>
<protein>
    <submittedName>
        <fullName evidence="1">Uncharacterized protein</fullName>
    </submittedName>
</protein>
<evidence type="ECO:0000313" key="1">
    <source>
        <dbReference type="EMBL" id="MDP5308796.1"/>
    </source>
</evidence>
<comment type="caution">
    <text evidence="1">The sequence shown here is derived from an EMBL/GenBank/DDBJ whole genome shotgun (WGS) entry which is preliminary data.</text>
</comment>
<proteinExistence type="predicted"/>
<accession>A0ABT9JG33</accession>
<dbReference type="RefSeq" id="WP_305964634.1">
    <property type="nucleotide sequence ID" value="NZ_JAVAMQ010000023.1"/>
</dbReference>
<organism evidence="1 2">
    <name type="scientific">Paracoccus spongiarum</name>
    <dbReference type="NCBI Taxonomy" id="3064387"/>
    <lineage>
        <taxon>Bacteria</taxon>
        <taxon>Pseudomonadati</taxon>
        <taxon>Pseudomonadota</taxon>
        <taxon>Alphaproteobacteria</taxon>
        <taxon>Rhodobacterales</taxon>
        <taxon>Paracoccaceae</taxon>
        <taxon>Paracoccus</taxon>
    </lineage>
</organism>
<evidence type="ECO:0000313" key="2">
    <source>
        <dbReference type="Proteomes" id="UP001224997"/>
    </source>
</evidence>
<name>A0ABT9JG33_9RHOB</name>